<dbReference type="GO" id="GO:0045892">
    <property type="term" value="P:negative regulation of DNA-templated transcription"/>
    <property type="evidence" value="ECO:0007669"/>
    <property type="project" value="TreeGrafter"/>
</dbReference>
<feature type="domain" description="SAM" evidence="6">
    <location>
        <begin position="1789"/>
        <end position="1855"/>
    </location>
</feature>
<dbReference type="GO" id="GO:0005634">
    <property type="term" value="C:nucleus"/>
    <property type="evidence" value="ECO:0007669"/>
    <property type="project" value="UniProtKB-SubCell"/>
</dbReference>
<feature type="compositionally biased region" description="Low complexity" evidence="5">
    <location>
        <begin position="852"/>
        <end position="866"/>
    </location>
</feature>
<dbReference type="PROSITE" id="PS51079">
    <property type="entry name" value="MBT"/>
    <property type="match status" value="4"/>
</dbReference>
<dbReference type="Proteomes" id="UP000887568">
    <property type="component" value="Unplaced"/>
</dbReference>
<feature type="compositionally biased region" description="Basic and acidic residues" evidence="5">
    <location>
        <begin position="914"/>
        <end position="926"/>
    </location>
</feature>
<dbReference type="SMART" id="SM00561">
    <property type="entry name" value="MBT"/>
    <property type="match status" value="4"/>
</dbReference>
<feature type="region of interest" description="Disordered" evidence="5">
    <location>
        <begin position="1"/>
        <end position="46"/>
    </location>
</feature>
<evidence type="ECO:0000256" key="5">
    <source>
        <dbReference type="SAM" id="MobiDB-lite"/>
    </source>
</evidence>
<feature type="compositionally biased region" description="Basic and acidic residues" evidence="5">
    <location>
        <begin position="1000"/>
        <end position="1016"/>
    </location>
</feature>
<evidence type="ECO:0000313" key="8">
    <source>
        <dbReference type="Proteomes" id="UP000887568"/>
    </source>
</evidence>
<feature type="compositionally biased region" description="Polar residues" evidence="5">
    <location>
        <begin position="1668"/>
        <end position="1682"/>
    </location>
</feature>
<organism evidence="7 8">
    <name type="scientific">Patiria miniata</name>
    <name type="common">Bat star</name>
    <name type="synonym">Asterina miniata</name>
    <dbReference type="NCBI Taxonomy" id="46514"/>
    <lineage>
        <taxon>Eukaryota</taxon>
        <taxon>Metazoa</taxon>
        <taxon>Echinodermata</taxon>
        <taxon>Eleutherozoa</taxon>
        <taxon>Asterozoa</taxon>
        <taxon>Asteroidea</taxon>
        <taxon>Valvatacea</taxon>
        <taxon>Valvatida</taxon>
        <taxon>Asterinidae</taxon>
        <taxon>Patiria</taxon>
    </lineage>
</organism>
<comment type="subcellular location">
    <subcellularLocation>
        <location evidence="1">Nucleus</location>
    </subcellularLocation>
</comment>
<dbReference type="PANTHER" id="PTHR12247">
    <property type="entry name" value="POLYCOMB GROUP PROTEIN"/>
    <property type="match status" value="1"/>
</dbReference>
<feature type="repeat" description="MBT" evidence="4">
    <location>
        <begin position="258"/>
        <end position="362"/>
    </location>
</feature>
<feature type="compositionally biased region" description="Pro residues" evidence="5">
    <location>
        <begin position="1051"/>
        <end position="1060"/>
    </location>
</feature>
<dbReference type="CDD" id="cd20100">
    <property type="entry name" value="MBT_dSfmbt-like_rpt4"/>
    <property type="match status" value="1"/>
</dbReference>
<feature type="compositionally biased region" description="Low complexity" evidence="5">
    <location>
        <begin position="931"/>
        <end position="940"/>
    </location>
</feature>
<dbReference type="InterPro" id="IPR001660">
    <property type="entry name" value="SAM"/>
</dbReference>
<feature type="compositionally biased region" description="Basic residues" evidence="5">
    <location>
        <begin position="961"/>
        <end position="976"/>
    </location>
</feature>
<feature type="compositionally biased region" description="Polar residues" evidence="5">
    <location>
        <begin position="1692"/>
        <end position="1707"/>
    </location>
</feature>
<dbReference type="GeneID" id="119727404"/>
<reference evidence="7" key="1">
    <citation type="submission" date="2022-11" db="UniProtKB">
        <authorList>
            <consortium name="EnsemblMetazoa"/>
        </authorList>
    </citation>
    <scope>IDENTIFICATION</scope>
</reference>
<feature type="region of interest" description="Disordered" evidence="5">
    <location>
        <begin position="746"/>
        <end position="792"/>
    </location>
</feature>
<dbReference type="SMART" id="SM00454">
    <property type="entry name" value="SAM"/>
    <property type="match status" value="1"/>
</dbReference>
<dbReference type="CDD" id="cd20097">
    <property type="entry name" value="MBT_dSfmbt-like_rpt1"/>
    <property type="match status" value="1"/>
</dbReference>
<dbReference type="Gene3D" id="1.10.150.50">
    <property type="entry name" value="Transcription Factor, Ets-1"/>
    <property type="match status" value="1"/>
</dbReference>
<feature type="region of interest" description="Disordered" evidence="5">
    <location>
        <begin position="1653"/>
        <end position="1769"/>
    </location>
</feature>
<feature type="compositionally biased region" description="Low complexity" evidence="5">
    <location>
        <begin position="1714"/>
        <end position="1747"/>
    </location>
</feature>
<dbReference type="Pfam" id="PF02820">
    <property type="entry name" value="MBT"/>
    <property type="match status" value="4"/>
</dbReference>
<feature type="repeat" description="MBT" evidence="4">
    <location>
        <begin position="474"/>
        <end position="581"/>
    </location>
</feature>
<dbReference type="GO" id="GO:0042393">
    <property type="term" value="F:histone binding"/>
    <property type="evidence" value="ECO:0007669"/>
    <property type="project" value="TreeGrafter"/>
</dbReference>
<feature type="repeat" description="MBT" evidence="4">
    <location>
        <begin position="371"/>
        <end position="472"/>
    </location>
</feature>
<feature type="region of interest" description="Disordered" evidence="5">
    <location>
        <begin position="688"/>
        <end position="724"/>
    </location>
</feature>
<feature type="compositionally biased region" description="Basic and acidic residues" evidence="5">
    <location>
        <begin position="759"/>
        <end position="779"/>
    </location>
</feature>
<feature type="compositionally biased region" description="Low complexity" evidence="5">
    <location>
        <begin position="1657"/>
        <end position="1667"/>
    </location>
</feature>
<dbReference type="SUPFAM" id="SSF63748">
    <property type="entry name" value="Tudor/PWWP/MBT"/>
    <property type="match status" value="4"/>
</dbReference>
<feature type="compositionally biased region" description="Polar residues" evidence="5">
    <location>
        <begin position="1264"/>
        <end position="1275"/>
    </location>
</feature>
<protein>
    <recommendedName>
        <fullName evidence="6">SAM domain-containing protein</fullName>
    </recommendedName>
</protein>
<feature type="region of interest" description="Disordered" evidence="5">
    <location>
        <begin position="910"/>
        <end position="1016"/>
    </location>
</feature>
<feature type="region of interest" description="Disordered" evidence="5">
    <location>
        <begin position="1380"/>
        <end position="1407"/>
    </location>
</feature>
<feature type="region of interest" description="Disordered" evidence="5">
    <location>
        <begin position="92"/>
        <end position="130"/>
    </location>
</feature>
<evidence type="ECO:0000259" key="6">
    <source>
        <dbReference type="SMART" id="SM00454"/>
    </source>
</evidence>
<evidence type="ECO:0000256" key="1">
    <source>
        <dbReference type="ARBA" id="ARBA00004123"/>
    </source>
</evidence>
<feature type="compositionally biased region" description="Low complexity" evidence="5">
    <location>
        <begin position="1757"/>
        <end position="1768"/>
    </location>
</feature>
<name>A0A913ZUE4_PATMI</name>
<dbReference type="RefSeq" id="XP_038055197.1">
    <property type="nucleotide sequence ID" value="XM_038199269.1"/>
</dbReference>
<feature type="repeat" description="MBT" evidence="4">
    <location>
        <begin position="588"/>
        <end position="684"/>
    </location>
</feature>
<dbReference type="SUPFAM" id="SSF47769">
    <property type="entry name" value="SAM/Pointed domain"/>
    <property type="match status" value="1"/>
</dbReference>
<feature type="compositionally biased region" description="Acidic residues" evidence="5">
    <location>
        <begin position="113"/>
        <end position="123"/>
    </location>
</feature>
<keyword evidence="2" id="KW-0677">Repeat</keyword>
<dbReference type="Gene3D" id="2.30.30.140">
    <property type="match status" value="4"/>
</dbReference>
<feature type="compositionally biased region" description="Basic residues" evidence="5">
    <location>
        <begin position="780"/>
        <end position="792"/>
    </location>
</feature>
<dbReference type="CDD" id="cd20098">
    <property type="entry name" value="MBT_dSfmbt-like_rpt2"/>
    <property type="match status" value="1"/>
</dbReference>
<feature type="compositionally biased region" description="Basic residues" evidence="5">
    <location>
        <begin position="984"/>
        <end position="999"/>
    </location>
</feature>
<dbReference type="InterPro" id="IPR004092">
    <property type="entry name" value="Mbt"/>
</dbReference>
<keyword evidence="8" id="KW-1185">Reference proteome</keyword>
<evidence type="ECO:0000313" key="7">
    <source>
        <dbReference type="EnsemblMetazoa" id="XP_038055197.1"/>
    </source>
</evidence>
<feature type="region of interest" description="Disordered" evidence="5">
    <location>
        <begin position="1264"/>
        <end position="1286"/>
    </location>
</feature>
<dbReference type="PANTHER" id="PTHR12247:SF104">
    <property type="entry name" value="POLYCOMB PROTEIN SFMBT"/>
    <property type="match status" value="1"/>
</dbReference>
<dbReference type="EnsemblMetazoa" id="XM_038199269.1">
    <property type="protein sequence ID" value="XP_038055197.1"/>
    <property type="gene ID" value="LOC119727404"/>
</dbReference>
<feature type="region of interest" description="Disordered" evidence="5">
    <location>
        <begin position="1049"/>
        <end position="1068"/>
    </location>
</feature>
<dbReference type="InterPro" id="IPR050548">
    <property type="entry name" value="PcG_chromatin_remod_factors"/>
</dbReference>
<feature type="region of interest" description="Disordered" evidence="5">
    <location>
        <begin position="852"/>
        <end position="895"/>
    </location>
</feature>
<evidence type="ECO:0000256" key="3">
    <source>
        <dbReference type="ARBA" id="ARBA00023242"/>
    </source>
</evidence>
<feature type="compositionally biased region" description="Polar residues" evidence="5">
    <location>
        <begin position="13"/>
        <end position="29"/>
    </location>
</feature>
<dbReference type="GO" id="GO:0003682">
    <property type="term" value="F:chromatin binding"/>
    <property type="evidence" value="ECO:0007669"/>
    <property type="project" value="TreeGrafter"/>
</dbReference>
<accession>A0A913ZUE4</accession>
<proteinExistence type="predicted"/>
<dbReference type="InterPro" id="IPR013761">
    <property type="entry name" value="SAM/pointed_sf"/>
</dbReference>
<feature type="compositionally biased region" description="Polar residues" evidence="5">
    <location>
        <begin position="1397"/>
        <end position="1407"/>
    </location>
</feature>
<evidence type="ECO:0000256" key="2">
    <source>
        <dbReference type="ARBA" id="ARBA00022737"/>
    </source>
</evidence>
<dbReference type="Pfam" id="PF00536">
    <property type="entry name" value="SAM_1"/>
    <property type="match status" value="1"/>
</dbReference>
<dbReference type="OMA" id="HQKKIDP"/>
<sequence length="1860" mass="204145">MELISSAMEEGWGSSSTQEKSHLSRQSSLVDEGMKGRADPLLSQEPASVLPSYASLMDTDVGHDFSEDKLMKSGNLYSLYLLNSDSGSRQLKANEGLTDTSSVTSKDKKDNNGDTDEEIDVETDGVKDPSPEKVVENGHYDALFEGMPFTELKGKEVGPCSYCNLWRTIRFMSYCGRFPFCSVYCTKKFAVYKRERGELSEKTPEDIKAINKLKVPTLFENQKARPLFPSSQIMEVDNKRPRVCTNGSVDGPESLKQFDWPLYLEGLNAEAAPVKCFHHAPLAKEWKANLIGALVEVQNREPEDTKDCFWIARIIKVAGYKAKLRFEGYGMDSSHDFWIHLCKAECYPVNGAEKVGKQLKPPKEVLDKLGCNWREHTTRVAHSGSPTFSIDKEKLDESLTSPFKKDTQLEVVYKRQVSSTCVATIKKVVADRIYVQYENCKDTSKDFWFHQTSPLIHPVGWSQRVHHPLVATAAYKAEALDKGRKKKGGPRDAPWEVFQLPKPIPEEQNFCVGMKLEAIDPLKLGSVSVATVVQTLGDGYLMIAIDGCLHDVASWFCYHATSSSLLPIGFCEYHQIELVPPRGYEGKFDWDDYLKATNSIAAPVELFHQKKIDPPFRVGQKVEAVDLIESGFICAATILKIAGPLLRVHFDGWDRSYDQWLNCQSPDIYPVGWCEMVGYPLQPPRVHDPANHILPTPVLKNGKKHKSTSSPPSHEKRKRSFSGSAGYFDKSESVSSMVDAIYSFSDTEDHVPPKPPKVTKKEKTDKQSKKDRKSASSKEKKSKSKSHSKLKHKEYAKNNVQMLLSQSAPNLGSLKTASSKKLKDALTPTTSSGNFDGTPFLESPLSMRLLPDSPLSSSVDSFTSLSNGGGPSTSLTPVTGLPLDPLQMSPLTSVSDSSFQSVLAKASCSSLMSHSERTLTSEDKMRNGKVSPSCPSASSSQLQRESAEFTKKIPFLSSKHSGSKHKSKKSKKSKKTRDKDKSKKEKKCKKKDKEKKRKYQDREKNPSEKKNGSEGKISKLAALLSLPGQINFPDNKPLINGFLNASNEVTPPVPPAPPKPPKIELPDHDPFAFETEEEIQERLSLKKKVAPPVISSTEQSVAALLNSVKSAVPIKKVATAKKLHAKKAKQSHMSVPNTFQPTPDIDVISQESSDTSLPSGNFALAQSTKQKDFVQLPSHPSPPNMLAGSPVSAFPKHQQSPVPSPMNVPKSMADPPTVQAPQLMELRKPPINIHPRDAQTLLRTLQFQDPNLYRRFLNLNASSAPFIPSRSSLPPSQDRDPQNTVPIVHTVPAPTIRRNPQSLPRLINPQGKPPVQNPEDMIMLQHAVPLNRLPSGNLMSKKQKVEQLSRLQLQDMISAMPRDCFVENLPLKKMGEHIGQTVPQSRPNVPSAKRRSPTVSVTTTAKSRTSPIEQLILSQGPKTNINPPTLVSPSTIQSPCVASSPHMMSSPCSASSPQTMHSPQTVFAPSPHAMTSPQFLPRGATRTLPSPQAQTQGVPPPGYPLHVANSHASPVMSGIVRPKQDPHLNRTIHKQPSLTGAPPGTHSIMHRLPPLETILKSLNSAANPISPTLGSDAIMNNPHGIQPASLRPNRPRLVRPHSFPDASVFPSVSVAVQSASSSFPSPTSPSFPYQSVNFLTSVPKSHSDLSTAAMVNQSSKTKTQTSSMVNFPTLNRSTSTHSALHKPLMPNLPTSPTNSQASCSANFKLSGFQPNPGSSSSASSKSGGLSVPSSPSSPRSNSSLSKGNPPTPRSKATTPSTPTESGPGCILEEFTLQRMVRPEIGIMNPWNWGICEVIQFLIDAGERGCVETFSKQNIDGRKFMSLTKDQIAKLTGMKVAPSLKIYQQIVRLRSLFPTPE</sequence>
<keyword evidence="3" id="KW-0539">Nucleus</keyword>
<evidence type="ECO:0000256" key="4">
    <source>
        <dbReference type="PROSITE-ProRule" id="PRU00459"/>
    </source>
</evidence>
<dbReference type="OrthoDB" id="5800688at2759"/>
<feature type="region of interest" description="Disordered" evidence="5">
    <location>
        <begin position="1177"/>
        <end position="1214"/>
    </location>
</feature>